<comment type="catalytic activity">
    <reaction evidence="10 11">
        <text>a long-chain fatty acyl-CoA + 2 NADPH + 2 H(+) = a long-chain primary fatty alcohol + 2 NADP(+) + CoA</text>
        <dbReference type="Rhea" id="RHEA:52716"/>
        <dbReference type="ChEBI" id="CHEBI:15378"/>
        <dbReference type="ChEBI" id="CHEBI:57287"/>
        <dbReference type="ChEBI" id="CHEBI:57783"/>
        <dbReference type="ChEBI" id="CHEBI:58349"/>
        <dbReference type="ChEBI" id="CHEBI:77396"/>
        <dbReference type="ChEBI" id="CHEBI:83139"/>
        <dbReference type="EC" id="1.2.1.84"/>
    </reaction>
</comment>
<name>A0A1I8PJD5_STOCA</name>
<evidence type="ECO:0000256" key="8">
    <source>
        <dbReference type="ARBA" id="ARBA00023098"/>
    </source>
</evidence>
<feature type="domain" description="Fatty acyl-CoA reductase C-terminal" evidence="12">
    <location>
        <begin position="361"/>
        <end position="453"/>
    </location>
</feature>
<evidence type="ECO:0000256" key="9">
    <source>
        <dbReference type="ARBA" id="ARBA00023136"/>
    </source>
</evidence>
<evidence type="ECO:0000256" key="11">
    <source>
        <dbReference type="RuleBase" id="RU363097"/>
    </source>
</evidence>
<evidence type="ECO:0000256" key="4">
    <source>
        <dbReference type="ARBA" id="ARBA00022692"/>
    </source>
</evidence>
<dbReference type="GO" id="GO:0016020">
    <property type="term" value="C:membrane"/>
    <property type="evidence" value="ECO:0007669"/>
    <property type="project" value="UniProtKB-SubCell"/>
</dbReference>
<dbReference type="GO" id="GO:0035336">
    <property type="term" value="P:long-chain fatty-acyl-CoA metabolic process"/>
    <property type="evidence" value="ECO:0007669"/>
    <property type="project" value="TreeGrafter"/>
</dbReference>
<reference evidence="14" key="1">
    <citation type="submission" date="2020-05" db="UniProtKB">
        <authorList>
            <consortium name="EnsemblMetazoa"/>
        </authorList>
    </citation>
    <scope>IDENTIFICATION</scope>
    <source>
        <strain evidence="14">USDA</strain>
    </source>
</reference>
<dbReference type="GO" id="GO:0005777">
    <property type="term" value="C:peroxisome"/>
    <property type="evidence" value="ECO:0007669"/>
    <property type="project" value="TreeGrafter"/>
</dbReference>
<feature type="transmembrane region" description="Helical" evidence="11">
    <location>
        <begin position="471"/>
        <end position="488"/>
    </location>
</feature>
<dbReference type="Gene3D" id="3.40.50.720">
    <property type="entry name" value="NAD(P)-binding Rossmann-like Domain"/>
    <property type="match status" value="1"/>
</dbReference>
<dbReference type="SUPFAM" id="SSF51735">
    <property type="entry name" value="NAD(P)-binding Rossmann-fold domains"/>
    <property type="match status" value="1"/>
</dbReference>
<evidence type="ECO:0000256" key="6">
    <source>
        <dbReference type="ARBA" id="ARBA00022989"/>
    </source>
</evidence>
<dbReference type="PANTHER" id="PTHR11011">
    <property type="entry name" value="MALE STERILITY PROTEIN 2-RELATED"/>
    <property type="match status" value="1"/>
</dbReference>
<keyword evidence="7 11" id="KW-0560">Oxidoreductase</keyword>
<evidence type="ECO:0000259" key="13">
    <source>
        <dbReference type="Pfam" id="PF07993"/>
    </source>
</evidence>
<accession>A0A1I8PJD5</accession>
<dbReference type="EnsemblMetazoa" id="SCAU008563-RA">
    <property type="protein sequence ID" value="SCAU008563-PA"/>
    <property type="gene ID" value="SCAU008563"/>
</dbReference>
<dbReference type="VEuPathDB" id="VectorBase:SCAU008563"/>
<dbReference type="CDD" id="cd05236">
    <property type="entry name" value="FAR-N_SDR_e"/>
    <property type="match status" value="1"/>
</dbReference>
<sequence length="496" mass="56643">MSLVNFYKDQDIFITGGSGFIGKVLLEKIVRSLPNVGKIYVLLRNKKNKNAQERLNEILAIPLFRRVRREQPESLKKIIAIDGDCQELKLGISPANLEMLRNVSIIFHVAATVRFDDNLRTSILLNTRGTHELVKIAEGLANLKIFMHVSTTYAHPDLNVLEEKIYPAYADWRTTIKLAETYDIETLNILFPKYAPKHPNTYTFTKSLGEHIIEESRHKIPVAILRPSIVVSSFEEPFPGWIDNFNGPAALLVACGAGVLRTHCCNPDAIHDFVPVDMCAKSLIVSAFSAAQHATNQVVDTDEVPVFNCCSSDKRYLTTNDIVCLGKELVIENPLEKCIWLPEGGITQFPVWHYFRFITLQIIPSILLDCLIRLAQHPPVLLRLQRRIVSNAQVLDVFLNNEWAFDNKKLKSLETLLINKEWSDFKFMDFCDADHIEYYKNALKGGKEFLLKENPEASPGARLRMRIFQVVHYYLQFMGTFYLVRYLLGSMVSRIN</sequence>
<keyword evidence="4 11" id="KW-0812">Transmembrane</keyword>
<dbReference type="FunFam" id="3.40.50.720:FF:000143">
    <property type="entry name" value="Fatty acyl-CoA reductase"/>
    <property type="match status" value="1"/>
</dbReference>
<evidence type="ECO:0000256" key="10">
    <source>
        <dbReference type="ARBA" id="ARBA00052530"/>
    </source>
</evidence>
<keyword evidence="9 11" id="KW-0472">Membrane</keyword>
<dbReference type="InterPro" id="IPR036291">
    <property type="entry name" value="NAD(P)-bd_dom_sf"/>
</dbReference>
<comment type="similarity">
    <text evidence="2 11">Belongs to the fatty acyl-CoA reductase family.</text>
</comment>
<dbReference type="GO" id="GO:0080019">
    <property type="term" value="F:alcohol-forming very long-chain fatty acyl-CoA reductase activity"/>
    <property type="evidence" value="ECO:0007669"/>
    <property type="project" value="InterPro"/>
</dbReference>
<keyword evidence="6 11" id="KW-1133">Transmembrane helix</keyword>
<evidence type="ECO:0000313" key="15">
    <source>
        <dbReference type="Proteomes" id="UP000095300"/>
    </source>
</evidence>
<keyword evidence="15" id="KW-1185">Reference proteome</keyword>
<dbReference type="STRING" id="35570.A0A1I8PJD5"/>
<evidence type="ECO:0000256" key="2">
    <source>
        <dbReference type="ARBA" id="ARBA00005928"/>
    </source>
</evidence>
<evidence type="ECO:0000256" key="7">
    <source>
        <dbReference type="ARBA" id="ARBA00023002"/>
    </source>
</evidence>
<evidence type="ECO:0000259" key="12">
    <source>
        <dbReference type="Pfam" id="PF03015"/>
    </source>
</evidence>
<keyword evidence="5 11" id="KW-0521">NADP</keyword>
<evidence type="ECO:0000256" key="5">
    <source>
        <dbReference type="ARBA" id="ARBA00022857"/>
    </source>
</evidence>
<dbReference type="KEGG" id="scac:106085481"/>
<dbReference type="OrthoDB" id="429813at2759"/>
<dbReference type="Pfam" id="PF07993">
    <property type="entry name" value="NAD_binding_4"/>
    <property type="match status" value="1"/>
</dbReference>
<evidence type="ECO:0000256" key="1">
    <source>
        <dbReference type="ARBA" id="ARBA00004141"/>
    </source>
</evidence>
<gene>
    <name evidence="14" type="primary">106085481</name>
</gene>
<comment type="function">
    <text evidence="11">Catalyzes the reduction of fatty acyl-CoA to fatty alcohols.</text>
</comment>
<organism evidence="14 15">
    <name type="scientific">Stomoxys calcitrans</name>
    <name type="common">Stable fly</name>
    <name type="synonym">Conops calcitrans</name>
    <dbReference type="NCBI Taxonomy" id="35570"/>
    <lineage>
        <taxon>Eukaryota</taxon>
        <taxon>Metazoa</taxon>
        <taxon>Ecdysozoa</taxon>
        <taxon>Arthropoda</taxon>
        <taxon>Hexapoda</taxon>
        <taxon>Insecta</taxon>
        <taxon>Pterygota</taxon>
        <taxon>Neoptera</taxon>
        <taxon>Endopterygota</taxon>
        <taxon>Diptera</taxon>
        <taxon>Brachycera</taxon>
        <taxon>Muscomorpha</taxon>
        <taxon>Muscoidea</taxon>
        <taxon>Muscidae</taxon>
        <taxon>Stomoxys</taxon>
    </lineage>
</organism>
<evidence type="ECO:0000256" key="3">
    <source>
        <dbReference type="ARBA" id="ARBA00022516"/>
    </source>
</evidence>
<dbReference type="EC" id="1.2.1.84" evidence="11"/>
<proteinExistence type="inferred from homology"/>
<keyword evidence="3 11" id="KW-0444">Lipid biosynthesis</keyword>
<protein>
    <recommendedName>
        <fullName evidence="11">Fatty acyl-CoA reductase</fullName>
        <ecNumber evidence="11">1.2.1.84</ecNumber>
    </recommendedName>
</protein>
<dbReference type="GO" id="GO:0102965">
    <property type="term" value="F:alcohol-forming long-chain fatty acyl-CoA reductase activity"/>
    <property type="evidence" value="ECO:0007669"/>
    <property type="project" value="UniProtKB-EC"/>
</dbReference>
<dbReference type="InterPro" id="IPR033640">
    <property type="entry name" value="FAR_C"/>
</dbReference>
<keyword evidence="8 11" id="KW-0443">Lipid metabolism</keyword>
<dbReference type="Pfam" id="PF03015">
    <property type="entry name" value="Sterile"/>
    <property type="match status" value="1"/>
</dbReference>
<dbReference type="InterPro" id="IPR026055">
    <property type="entry name" value="FAR"/>
</dbReference>
<dbReference type="CDD" id="cd09071">
    <property type="entry name" value="FAR_C"/>
    <property type="match status" value="1"/>
</dbReference>
<dbReference type="InterPro" id="IPR013120">
    <property type="entry name" value="FAR_NAD-bd"/>
</dbReference>
<dbReference type="AlphaFoldDB" id="A0A1I8PJD5"/>
<feature type="domain" description="Thioester reductase (TE)" evidence="13">
    <location>
        <begin position="14"/>
        <end position="282"/>
    </location>
</feature>
<evidence type="ECO:0000313" key="14">
    <source>
        <dbReference type="EnsemblMetazoa" id="SCAU008563-PA"/>
    </source>
</evidence>
<dbReference type="Proteomes" id="UP000095300">
    <property type="component" value="Unassembled WGS sequence"/>
</dbReference>
<dbReference type="PANTHER" id="PTHR11011:SF24">
    <property type="entry name" value="FATTY ACYL-COA REDUCTASE"/>
    <property type="match status" value="1"/>
</dbReference>
<comment type="subcellular location">
    <subcellularLocation>
        <location evidence="1">Membrane</location>
        <topology evidence="1">Multi-pass membrane protein</topology>
    </subcellularLocation>
</comment>